<dbReference type="EMBL" id="CAUJNA010000224">
    <property type="protein sequence ID" value="CAJ1373946.1"/>
    <property type="molecule type" value="Genomic_DNA"/>
</dbReference>
<dbReference type="PANTHER" id="PTHR48004:SF110">
    <property type="entry name" value="INACTIVE LEUCINE-RICH REPEAT RECEPTOR KINASE XIAO-RELATED"/>
    <property type="match status" value="1"/>
</dbReference>
<name>A0AA36HRE2_9DINO</name>
<dbReference type="InterPro" id="IPR052941">
    <property type="entry name" value="StomDev_PlantInt_Reg"/>
</dbReference>
<feature type="transmembrane region" description="Helical" evidence="1">
    <location>
        <begin position="542"/>
        <end position="562"/>
    </location>
</feature>
<proteinExistence type="predicted"/>
<keyword evidence="1" id="KW-0472">Membrane</keyword>
<dbReference type="InterPro" id="IPR003582">
    <property type="entry name" value="ShKT_dom"/>
</dbReference>
<protein>
    <recommendedName>
        <fullName evidence="2">ShKT domain-containing protein</fullName>
    </recommendedName>
</protein>
<keyword evidence="4" id="KW-1185">Reference proteome</keyword>
<organism evidence="3 4">
    <name type="scientific">Effrenium voratum</name>
    <dbReference type="NCBI Taxonomy" id="2562239"/>
    <lineage>
        <taxon>Eukaryota</taxon>
        <taxon>Sar</taxon>
        <taxon>Alveolata</taxon>
        <taxon>Dinophyceae</taxon>
        <taxon>Suessiales</taxon>
        <taxon>Symbiodiniaceae</taxon>
        <taxon>Effrenium</taxon>
    </lineage>
</organism>
<sequence>MRSFPLWLWLMEVSAEPIERMFRILQALGMPRTEASLRAENVCGWSDISTCNPSGDLTMLHLRNKKLDGYVPEELTELTTLEIIHLDGNRLTGPLPQSMERLVNLQSFNAHGNQLTGRVPNLGPSIWSLDLSGNRLTGLPELMHLTELRELKLQHNRLSGSIPALGPALNLKRIDLNHNLLSGPIPELPTQLKSLALQNNQLTGPVPKLPPLLVWVDLSHNRLSGQMPADRLRGLWQLHQLQLEDNQLEGSLPDLSDVVNLRLLHLDHNRFSGQVPATLCRQQHLHSLWLSRNRFSGRIPDCLFHHHGLRELLLHKNELSGSIPEVKRRYVGRLTVLALHDNRLTGALPSLSAFPMLAVFTAHANRLTGAVQDLMLAEGCLDNNKYATPSNLLCWELVVHAGMCTYLEEVNMTDVYANCPETCGRCGQYFLAPKTTLHRNRFSCEPSPAIADVRVQATVVMGNMLGIGRDLRTNWIAAEELQDFLYFSKQAKSSNQEVVGAGVGLTLFALFRGRRLWAQMQAADGDLGSEAAARVLRSSQRALRLAALGCGVCLAALVPYALGAKYYTCGQPLVKVTLAYLSDSPAPELAVSLVWMIHSLLFAAEIAAMPTESEGASRWTWSSAPGRAVKWLLWLVLVAILSLPSIIYAVAQALPKEHRLMFLGDLLDTVHQAAPYVIVLVDMALSFHLASCFGNLTGLRPDRLLMSLRLCSAWLLPLLTTVLLHENCIGGWKWFWHVCDESHPDHAKFNWYVYGEQVLSTKEDMCSLHESWWSDGRCSRAVVEGLTPLLLKKLLTRSIVQPLLMTVVWRLSALEAETAPKEKGRHLRLLGFSTTGSLRSMQQHAHLTTLLETAIFWSPLIPLAGPCVVSALSANLLLFQRGLELGVLVPVDPQNTHASVSKSYLRVVLLASCGFQCWHAWSNEMWGWQMLHANLLLVMPSLVAHFFCGEFRFGGLKILRVPTKKGN</sequence>
<dbReference type="AlphaFoldDB" id="A0AA36HRE2"/>
<dbReference type="SMART" id="SM00364">
    <property type="entry name" value="LRR_BAC"/>
    <property type="match status" value="6"/>
</dbReference>
<feature type="domain" description="ShKT" evidence="2">
    <location>
        <begin position="380"/>
        <end position="426"/>
    </location>
</feature>
<dbReference type="PROSITE" id="PS51450">
    <property type="entry name" value="LRR"/>
    <property type="match status" value="1"/>
</dbReference>
<keyword evidence="1" id="KW-0812">Transmembrane</keyword>
<evidence type="ECO:0000256" key="1">
    <source>
        <dbReference type="SAM" id="Phobius"/>
    </source>
</evidence>
<evidence type="ECO:0000313" key="3">
    <source>
        <dbReference type="EMBL" id="CAJ1373946.1"/>
    </source>
</evidence>
<dbReference type="PANTHER" id="PTHR48004">
    <property type="entry name" value="OS01G0149700 PROTEIN"/>
    <property type="match status" value="1"/>
</dbReference>
<reference evidence="3" key="1">
    <citation type="submission" date="2023-08" db="EMBL/GenBank/DDBJ databases">
        <authorList>
            <person name="Chen Y."/>
            <person name="Shah S."/>
            <person name="Dougan E. K."/>
            <person name="Thang M."/>
            <person name="Chan C."/>
        </authorList>
    </citation>
    <scope>NUCLEOTIDE SEQUENCE</scope>
</reference>
<gene>
    <name evidence="3" type="ORF">EVOR1521_LOCUS3631</name>
</gene>
<comment type="caution">
    <text evidence="3">The sequence shown here is derived from an EMBL/GenBank/DDBJ whole genome shotgun (WGS) entry which is preliminary data.</text>
</comment>
<evidence type="ECO:0000259" key="2">
    <source>
        <dbReference type="PROSITE" id="PS51670"/>
    </source>
</evidence>
<dbReference type="SUPFAM" id="SSF52058">
    <property type="entry name" value="L domain-like"/>
    <property type="match status" value="1"/>
</dbReference>
<keyword evidence="1" id="KW-1133">Transmembrane helix</keyword>
<accession>A0AA36HRE2</accession>
<dbReference type="InterPro" id="IPR032675">
    <property type="entry name" value="LRR_dom_sf"/>
</dbReference>
<evidence type="ECO:0000313" key="4">
    <source>
        <dbReference type="Proteomes" id="UP001178507"/>
    </source>
</evidence>
<dbReference type="Proteomes" id="UP001178507">
    <property type="component" value="Unassembled WGS sequence"/>
</dbReference>
<dbReference type="PROSITE" id="PS51670">
    <property type="entry name" value="SHKT"/>
    <property type="match status" value="1"/>
</dbReference>
<dbReference type="Gene3D" id="3.80.10.10">
    <property type="entry name" value="Ribonuclease Inhibitor"/>
    <property type="match status" value="2"/>
</dbReference>
<dbReference type="Pfam" id="PF00560">
    <property type="entry name" value="LRR_1"/>
    <property type="match status" value="3"/>
</dbReference>
<feature type="transmembrane region" description="Helical" evidence="1">
    <location>
        <begin position="631"/>
        <end position="654"/>
    </location>
</feature>
<dbReference type="InterPro" id="IPR001611">
    <property type="entry name" value="Leu-rich_rpt"/>
</dbReference>